<evidence type="ECO:0000313" key="2">
    <source>
        <dbReference type="EMBL" id="CAG5083457.1"/>
    </source>
</evidence>
<evidence type="ECO:0000259" key="1">
    <source>
        <dbReference type="Pfam" id="PF01872"/>
    </source>
</evidence>
<dbReference type="GO" id="GO:0009231">
    <property type="term" value="P:riboflavin biosynthetic process"/>
    <property type="evidence" value="ECO:0007669"/>
    <property type="project" value="InterPro"/>
</dbReference>
<dbReference type="EMBL" id="OU015584">
    <property type="protein sequence ID" value="CAG5083457.1"/>
    <property type="molecule type" value="Genomic_DNA"/>
</dbReference>
<dbReference type="PANTHER" id="PTHR38011:SF11">
    <property type="entry name" value="2,5-DIAMINO-6-RIBOSYLAMINO-4(3H)-PYRIMIDINONE 5'-PHOSPHATE REDUCTASE"/>
    <property type="match status" value="1"/>
</dbReference>
<organism evidence="2 3">
    <name type="scientific">Parvicella tangerina</name>
    <dbReference type="NCBI Taxonomy" id="2829795"/>
    <lineage>
        <taxon>Bacteria</taxon>
        <taxon>Pseudomonadati</taxon>
        <taxon>Bacteroidota</taxon>
        <taxon>Flavobacteriia</taxon>
        <taxon>Flavobacteriales</taxon>
        <taxon>Parvicellaceae</taxon>
        <taxon>Parvicella</taxon>
    </lineage>
</organism>
<name>A0A916JNB4_9FLAO</name>
<dbReference type="InterPro" id="IPR024072">
    <property type="entry name" value="DHFR-like_dom_sf"/>
</dbReference>
<dbReference type="Pfam" id="PF01872">
    <property type="entry name" value="RibD_C"/>
    <property type="match status" value="1"/>
</dbReference>
<keyword evidence="3" id="KW-1185">Reference proteome</keyword>
<dbReference type="InterPro" id="IPR002734">
    <property type="entry name" value="RibDG_C"/>
</dbReference>
<sequence length="185" mass="20739">MTKSNKVFIATSLDGYIADSKGNIDWLHSFPNSKESSDMGYGEFMNSVDALIMGRTTFETVAGFDIPWPYEKPVYVLSSQLKEVPNELKGKVELVTGTLQEILHQIYTDGYHHLYIDGGKTIQSFLREALIDEITITVLPILLGRGIPLFGELDEPQRYACVHSRVFDNGVVQNQFVKTDSSEKA</sequence>
<gene>
    <name evidence="2" type="primary">yyaP</name>
    <name evidence="2" type="ORF">CRYO30217_02201</name>
</gene>
<dbReference type="RefSeq" id="WP_258542432.1">
    <property type="nucleotide sequence ID" value="NZ_OU015584.1"/>
</dbReference>
<dbReference type="PANTHER" id="PTHR38011">
    <property type="entry name" value="DIHYDROFOLATE REDUCTASE FAMILY PROTEIN (AFU_ORTHOLOGUE AFUA_8G06820)"/>
    <property type="match status" value="1"/>
</dbReference>
<dbReference type="SUPFAM" id="SSF53597">
    <property type="entry name" value="Dihydrofolate reductase-like"/>
    <property type="match status" value="1"/>
</dbReference>
<evidence type="ECO:0000313" key="3">
    <source>
        <dbReference type="Proteomes" id="UP000683507"/>
    </source>
</evidence>
<dbReference type="InterPro" id="IPR050765">
    <property type="entry name" value="Riboflavin_Biosynth_HTPR"/>
</dbReference>
<feature type="domain" description="Bacterial bifunctional deaminase-reductase C-terminal" evidence="1">
    <location>
        <begin position="8"/>
        <end position="172"/>
    </location>
</feature>
<dbReference type="Proteomes" id="UP000683507">
    <property type="component" value="Chromosome"/>
</dbReference>
<dbReference type="GO" id="GO:0008703">
    <property type="term" value="F:5-amino-6-(5-phosphoribosylamino)uracil reductase activity"/>
    <property type="evidence" value="ECO:0007669"/>
    <property type="project" value="InterPro"/>
</dbReference>
<protein>
    <recommendedName>
        <fullName evidence="1">Bacterial bifunctional deaminase-reductase C-terminal domain-containing protein</fullName>
    </recommendedName>
</protein>
<dbReference type="KEGG" id="ptan:CRYO30217_02201"/>
<reference evidence="2" key="1">
    <citation type="submission" date="2021-04" db="EMBL/GenBank/DDBJ databases">
        <authorList>
            <person name="Rodrigo-Torres L."/>
            <person name="Arahal R. D."/>
            <person name="Lucena T."/>
        </authorList>
    </citation>
    <scope>NUCLEOTIDE SEQUENCE</scope>
    <source>
        <strain evidence="2">AS29M-1</strain>
    </source>
</reference>
<dbReference type="Gene3D" id="3.40.430.10">
    <property type="entry name" value="Dihydrofolate Reductase, subunit A"/>
    <property type="match status" value="1"/>
</dbReference>
<accession>A0A916JNB4</accession>
<proteinExistence type="predicted"/>
<dbReference type="AlphaFoldDB" id="A0A916JNB4"/>